<dbReference type="Pfam" id="PF00355">
    <property type="entry name" value="Rieske"/>
    <property type="match status" value="1"/>
</dbReference>
<dbReference type="GO" id="GO:0010277">
    <property type="term" value="F:chlorophyllide a oxygenase activity"/>
    <property type="evidence" value="ECO:0007669"/>
    <property type="project" value="InterPro"/>
</dbReference>
<dbReference type="Pfam" id="PF08417">
    <property type="entry name" value="PaO"/>
    <property type="match status" value="1"/>
</dbReference>
<evidence type="ECO:0000256" key="1">
    <source>
        <dbReference type="ARBA" id="ARBA00004229"/>
    </source>
</evidence>
<gene>
    <name evidence="15" type="ORF">PANT1444_LOCUS8603</name>
</gene>
<evidence type="ECO:0000256" key="2">
    <source>
        <dbReference type="ARBA" id="ARBA00004370"/>
    </source>
</evidence>
<keyword evidence="11" id="KW-0408">Iron</keyword>
<dbReference type="GO" id="GO:0009507">
    <property type="term" value="C:chloroplast"/>
    <property type="evidence" value="ECO:0007669"/>
    <property type="project" value="UniProtKB-SubCell"/>
</dbReference>
<dbReference type="InterPro" id="IPR017941">
    <property type="entry name" value="Rieske_2Fe-2S"/>
</dbReference>
<evidence type="ECO:0000256" key="6">
    <source>
        <dbReference type="ARBA" id="ARBA00022714"/>
    </source>
</evidence>
<evidence type="ECO:0000256" key="4">
    <source>
        <dbReference type="ARBA" id="ARBA00022640"/>
    </source>
</evidence>
<reference evidence="15" key="1">
    <citation type="submission" date="2021-01" db="EMBL/GenBank/DDBJ databases">
        <authorList>
            <person name="Corre E."/>
            <person name="Pelletier E."/>
            <person name="Niang G."/>
            <person name="Scheremetjew M."/>
            <person name="Finn R."/>
            <person name="Kale V."/>
            <person name="Holt S."/>
            <person name="Cochrane G."/>
            <person name="Meng A."/>
            <person name="Brown T."/>
            <person name="Cohen L."/>
        </authorList>
    </citation>
    <scope>NUCLEOTIDE SEQUENCE</scope>
    <source>
        <strain evidence="15">CCMP1374</strain>
    </source>
</reference>
<evidence type="ECO:0000256" key="5">
    <source>
        <dbReference type="ARBA" id="ARBA00022692"/>
    </source>
</evidence>
<dbReference type="EMBL" id="HBEP01015111">
    <property type="protein sequence ID" value="CAD8484807.1"/>
    <property type="molecule type" value="Transcribed_RNA"/>
</dbReference>
<dbReference type="GO" id="GO:0016020">
    <property type="term" value="C:membrane"/>
    <property type="evidence" value="ECO:0007669"/>
    <property type="project" value="UniProtKB-SubCell"/>
</dbReference>
<keyword evidence="3" id="KW-0150">Chloroplast</keyword>
<accession>A0A7S0HFZ5</accession>
<evidence type="ECO:0000256" key="12">
    <source>
        <dbReference type="ARBA" id="ARBA00023014"/>
    </source>
</evidence>
<evidence type="ECO:0000256" key="7">
    <source>
        <dbReference type="ARBA" id="ARBA00022723"/>
    </source>
</evidence>
<dbReference type="SUPFAM" id="SSF55961">
    <property type="entry name" value="Bet v1-like"/>
    <property type="match status" value="1"/>
</dbReference>
<keyword evidence="7" id="KW-0479">Metal-binding</keyword>
<evidence type="ECO:0000256" key="3">
    <source>
        <dbReference type="ARBA" id="ARBA00022528"/>
    </source>
</evidence>
<dbReference type="InterPro" id="IPR050584">
    <property type="entry name" value="Cholesterol_7-desaturase"/>
</dbReference>
<evidence type="ECO:0000313" key="15">
    <source>
        <dbReference type="EMBL" id="CAD8484807.1"/>
    </source>
</evidence>
<dbReference type="SUPFAM" id="SSF50022">
    <property type="entry name" value="ISP domain"/>
    <property type="match status" value="1"/>
</dbReference>
<sequence>MFRPLPHRVPAAISSAASAPAFTGNQAALAAAPQFPHTWVPLATTYELDPDRPTPVSFLGQRYVAYRNNDGEWVVMDDACPHRLAPLSEGRVDRETDRIECAYHGWSFDSSGQCARIPQATDAVAAASLQSTRACVASYPTRVEKSVLFAWLWPEDLLTVVADPAAQPETMLAGVDLDTSTYTRDLPYGWDTLLENIVDPSHIPFAHHGLQGKRTDAIAINMSAPESLGAAGLLFEFGDRTMGMRRSSIGEFRAPFVVAYNGSFEGSPKMFNLTVVCLPTAPGWSRTIIFGGIKPEARVAHAKAGDAEVARQRSRLSVPALQKLGPKPKPSLFAKIFSLLPTWAIHLGSNRFLDSDLAFLHFQEQTLRQRGAPKPASAYFMPAPSDRVIVALRRWLEQYAHVLGPLPPPIQTRAALFDRWTQHTAHCRHCQTAVAGIARWRKRLNVGLVLCLAAASHWAARLLGVACLGGLGLLGLVEQQFRVSDYKHYQT</sequence>
<proteinExistence type="predicted"/>
<keyword evidence="4" id="KW-0934">Plastid</keyword>
<dbReference type="GO" id="GO:0046872">
    <property type="term" value="F:metal ion binding"/>
    <property type="evidence" value="ECO:0007669"/>
    <property type="project" value="UniProtKB-KW"/>
</dbReference>
<keyword evidence="9" id="KW-1133">Transmembrane helix</keyword>
<evidence type="ECO:0000256" key="10">
    <source>
        <dbReference type="ARBA" id="ARBA00023002"/>
    </source>
</evidence>
<dbReference type="PANTHER" id="PTHR21266:SF32">
    <property type="entry name" value="CHOLESTEROL 7-DESATURASE NVD"/>
    <property type="match status" value="1"/>
</dbReference>
<keyword evidence="10" id="KW-0560">Oxidoreductase</keyword>
<protein>
    <recommendedName>
        <fullName evidence="14">Rieske domain-containing protein</fullName>
    </recommendedName>
</protein>
<keyword evidence="8" id="KW-0809">Transit peptide</keyword>
<keyword evidence="5" id="KW-0812">Transmembrane</keyword>
<dbReference type="InterPro" id="IPR013626">
    <property type="entry name" value="PaO"/>
</dbReference>
<dbReference type="InterPro" id="IPR036922">
    <property type="entry name" value="Rieske_2Fe-2S_sf"/>
</dbReference>
<dbReference type="GO" id="GO:0051537">
    <property type="term" value="F:2 iron, 2 sulfur cluster binding"/>
    <property type="evidence" value="ECO:0007669"/>
    <property type="project" value="UniProtKB-KW"/>
</dbReference>
<dbReference type="Gene3D" id="2.102.10.10">
    <property type="entry name" value="Rieske [2Fe-2S] iron-sulphur domain"/>
    <property type="match status" value="1"/>
</dbReference>
<evidence type="ECO:0000256" key="13">
    <source>
        <dbReference type="ARBA" id="ARBA00023136"/>
    </source>
</evidence>
<dbReference type="AlphaFoldDB" id="A0A7S0HFZ5"/>
<dbReference type="PROSITE" id="PS51296">
    <property type="entry name" value="RIESKE"/>
    <property type="match status" value="1"/>
</dbReference>
<organism evidence="15">
    <name type="scientific">Phaeocystis antarctica</name>
    <dbReference type="NCBI Taxonomy" id="33657"/>
    <lineage>
        <taxon>Eukaryota</taxon>
        <taxon>Haptista</taxon>
        <taxon>Haptophyta</taxon>
        <taxon>Prymnesiophyceae</taxon>
        <taxon>Phaeocystales</taxon>
        <taxon>Phaeocystaceae</taxon>
        <taxon>Phaeocystis</taxon>
    </lineage>
</organism>
<evidence type="ECO:0000256" key="8">
    <source>
        <dbReference type="ARBA" id="ARBA00022946"/>
    </source>
</evidence>
<keyword evidence="13" id="KW-0472">Membrane</keyword>
<name>A0A7S0HFZ5_9EUKA</name>
<evidence type="ECO:0000256" key="9">
    <source>
        <dbReference type="ARBA" id="ARBA00022989"/>
    </source>
</evidence>
<keyword evidence="12" id="KW-0411">Iron-sulfur</keyword>
<comment type="subcellular location">
    <subcellularLocation>
        <location evidence="2">Membrane</location>
    </subcellularLocation>
    <subcellularLocation>
        <location evidence="1">Plastid</location>
        <location evidence="1">Chloroplast</location>
    </subcellularLocation>
</comment>
<evidence type="ECO:0000256" key="11">
    <source>
        <dbReference type="ARBA" id="ARBA00023004"/>
    </source>
</evidence>
<evidence type="ECO:0000259" key="14">
    <source>
        <dbReference type="PROSITE" id="PS51296"/>
    </source>
</evidence>
<feature type="domain" description="Rieske" evidence="14">
    <location>
        <begin position="39"/>
        <end position="150"/>
    </location>
</feature>
<dbReference type="PANTHER" id="PTHR21266">
    <property type="entry name" value="IRON-SULFUR DOMAIN CONTAINING PROTEIN"/>
    <property type="match status" value="1"/>
</dbReference>
<keyword evidence="6" id="KW-0001">2Fe-2S</keyword>